<keyword evidence="2" id="KW-0540">Nuclease</keyword>
<feature type="non-terminal residue" evidence="15">
    <location>
        <position position="1"/>
    </location>
</feature>
<dbReference type="GO" id="GO:0000175">
    <property type="term" value="F:3'-5'-RNA exonuclease activity"/>
    <property type="evidence" value="ECO:0007669"/>
    <property type="project" value="InterPro"/>
</dbReference>
<evidence type="ECO:0000259" key="14">
    <source>
        <dbReference type="PROSITE" id="PS51999"/>
    </source>
</evidence>
<keyword evidence="16" id="KW-1185">Reference proteome</keyword>
<evidence type="ECO:0000256" key="12">
    <source>
        <dbReference type="PROSITE-ProRule" id="PRU01343"/>
    </source>
</evidence>
<dbReference type="PANTHER" id="PTHR23044:SF61">
    <property type="entry name" value="3'-5' EXORIBONUCLEASE 1-RELATED"/>
    <property type="match status" value="1"/>
</dbReference>
<dbReference type="PROSITE" id="PS51999">
    <property type="entry name" value="ZF_GRF"/>
    <property type="match status" value="1"/>
</dbReference>
<evidence type="ECO:0000256" key="3">
    <source>
        <dbReference type="ARBA" id="ARBA00022723"/>
    </source>
</evidence>
<sequence>LARSSARARSSAKAAAEQRFGYLIVVDLEATCWRDRGRRPPEIIEFPAVLLNTSTGEIESEFHTYVQPQEHPVLSEFCTELTGITQNQVEEGVPLNICLSQFLKWIQKIQKEKKIIFSSGIPSHSTSEAKPCTFLTWTDWDLGVCLQYECKRKQLRKPDILNSWIDLKATYRAFYNRKPKGLSGALQDLGIAFAGREHSGLDDSRNTACLAWRLICDGCVLKITKSLDKAQLKSNLISRTQTINFTDKTQTPLGSNCRLETSRDGTCETNSLAEKKHNSIAGIKINSNVQTEEKQTDCTDSSADVHVVPSSSSRTELHAQAQSSSTASTDRCPVAFEQAQQSHSTVSRGIWQGLSNGQPLSTARYSHPVQGSGLVLVSTTISSVNISNEDISTSSDCLSLLTDWEDVALIPASQYEQNSDCVQVKDDTSTDIVTALEEKTILKQSAVMSSDNQSLENTVVPVQPLESIVYKSPDTTIYNVGTVQRQTSNFSAFKLPSAKVNAISAQSALTGNYSTASEVPKRKPTSPKTFPPAKKQSFTIYQEKTASFDHSLPLRSSNLPKVPPAVMNSTVNFNQSVRAVKNEKPTPPLCNCGRRAKKLYVSNAGPNHGKAFFCCPVGKREGSKKGCGYFKWESVLLKEKSCGLTLNADTLTSLGTHTSNLGNSSNKKYFCLRPSMRT</sequence>
<dbReference type="GO" id="GO:0008270">
    <property type="term" value="F:zinc ion binding"/>
    <property type="evidence" value="ECO:0007669"/>
    <property type="project" value="UniProtKB-KW"/>
</dbReference>
<dbReference type="InterPro" id="IPR010666">
    <property type="entry name" value="Znf_GRF"/>
</dbReference>
<evidence type="ECO:0000256" key="4">
    <source>
        <dbReference type="ARBA" id="ARBA00022771"/>
    </source>
</evidence>
<dbReference type="FunFam" id="3.30.420.10:FF:000062">
    <property type="entry name" value="ERI1 exoribonuclease 2 isoform X1"/>
    <property type="match status" value="1"/>
</dbReference>
<evidence type="ECO:0000256" key="13">
    <source>
        <dbReference type="SAM" id="MobiDB-lite"/>
    </source>
</evidence>
<dbReference type="PANTHER" id="PTHR23044">
    <property type="entry name" value="3'-5' EXONUCLEASE ERI1-RELATED"/>
    <property type="match status" value="1"/>
</dbReference>
<evidence type="ECO:0000313" key="16">
    <source>
        <dbReference type="Proteomes" id="UP000584326"/>
    </source>
</evidence>
<evidence type="ECO:0000256" key="5">
    <source>
        <dbReference type="ARBA" id="ARBA00022801"/>
    </source>
</evidence>
<gene>
    <name evidence="15" type="primary">Eri2</name>
    <name evidence="15" type="ORF">PODSTR_R10589</name>
</gene>
<keyword evidence="8" id="KW-0460">Magnesium</keyword>
<keyword evidence="4 12" id="KW-0863">Zinc-finger</keyword>
<dbReference type="GO" id="GO:0003676">
    <property type="term" value="F:nucleic acid binding"/>
    <property type="evidence" value="ECO:0007669"/>
    <property type="project" value="InterPro"/>
</dbReference>
<evidence type="ECO:0000256" key="8">
    <source>
        <dbReference type="ARBA" id="ARBA00022842"/>
    </source>
</evidence>
<evidence type="ECO:0000313" key="15">
    <source>
        <dbReference type="EMBL" id="NXX20637.1"/>
    </source>
</evidence>
<feature type="non-terminal residue" evidence="15">
    <location>
        <position position="678"/>
    </location>
</feature>
<comment type="caution">
    <text evidence="15">The sequence shown here is derived from an EMBL/GenBank/DDBJ whole genome shotgun (WGS) entry which is preliminary data.</text>
</comment>
<dbReference type="Pfam" id="PF06839">
    <property type="entry name" value="Zn_ribbon_GRF"/>
    <property type="match status" value="1"/>
</dbReference>
<keyword evidence="3" id="KW-0479">Metal-binding</keyword>
<comment type="cofactor">
    <cofactor evidence="1">
        <name>Mg(2+)</name>
        <dbReference type="ChEBI" id="CHEBI:18420"/>
    </cofactor>
</comment>
<keyword evidence="5" id="KW-0378">Hydrolase</keyword>
<keyword evidence="6" id="KW-0862">Zinc</keyword>
<name>A0A7L4H5J7_PODST</name>
<dbReference type="EMBL" id="VZTK01024073">
    <property type="protein sequence ID" value="NXX20637.1"/>
    <property type="molecule type" value="Genomic_DNA"/>
</dbReference>
<dbReference type="InterPro" id="IPR013520">
    <property type="entry name" value="Ribonucl_H"/>
</dbReference>
<dbReference type="SUPFAM" id="SSF53098">
    <property type="entry name" value="Ribonuclease H-like"/>
    <property type="match status" value="1"/>
</dbReference>
<evidence type="ECO:0000256" key="2">
    <source>
        <dbReference type="ARBA" id="ARBA00022722"/>
    </source>
</evidence>
<evidence type="ECO:0000256" key="1">
    <source>
        <dbReference type="ARBA" id="ARBA00001946"/>
    </source>
</evidence>
<dbReference type="AlphaFoldDB" id="A0A7L4H5J7"/>
<accession>A0A7L4H5J7</accession>
<feature type="compositionally biased region" description="Low complexity" evidence="13">
    <location>
        <begin position="319"/>
        <end position="329"/>
    </location>
</feature>
<dbReference type="InterPro" id="IPR012337">
    <property type="entry name" value="RNaseH-like_sf"/>
</dbReference>
<proteinExistence type="inferred from homology"/>
<comment type="similarity">
    <text evidence="9">Belongs to the ERI2 family.</text>
</comment>
<dbReference type="OrthoDB" id="448399at2759"/>
<evidence type="ECO:0000256" key="11">
    <source>
        <dbReference type="ARBA" id="ARBA00083876"/>
    </source>
</evidence>
<dbReference type="Pfam" id="PF00929">
    <property type="entry name" value="RNase_T"/>
    <property type="match status" value="1"/>
</dbReference>
<dbReference type="InterPro" id="IPR051274">
    <property type="entry name" value="3-5_Exoribonuclease"/>
</dbReference>
<evidence type="ECO:0000256" key="9">
    <source>
        <dbReference type="ARBA" id="ARBA00038042"/>
    </source>
</evidence>
<dbReference type="CDD" id="cd06133">
    <property type="entry name" value="ERI-1_3'hExo_like"/>
    <property type="match status" value="1"/>
</dbReference>
<reference evidence="15 16" key="1">
    <citation type="submission" date="2020-02" db="EMBL/GenBank/DDBJ databases">
        <title>Bird 10,000 Genomes (B10K) Project - Family phase.</title>
        <authorList>
            <person name="Zhang G."/>
        </authorList>
    </citation>
    <scope>NUCLEOTIDE SEQUENCE [LARGE SCALE GENOMIC DNA]</scope>
    <source>
        <strain evidence="15">B10K-DU-001-40</strain>
        <tissue evidence="15">Muscle</tissue>
    </source>
</reference>
<dbReference type="SMART" id="SM00479">
    <property type="entry name" value="EXOIII"/>
    <property type="match status" value="1"/>
</dbReference>
<dbReference type="InterPro" id="IPR036397">
    <property type="entry name" value="RNaseH_sf"/>
</dbReference>
<evidence type="ECO:0000256" key="7">
    <source>
        <dbReference type="ARBA" id="ARBA00022839"/>
    </source>
</evidence>
<feature type="region of interest" description="Disordered" evidence="13">
    <location>
        <begin position="295"/>
        <end position="331"/>
    </location>
</feature>
<dbReference type="Proteomes" id="UP000584326">
    <property type="component" value="Unassembled WGS sequence"/>
</dbReference>
<dbReference type="InterPro" id="IPR047201">
    <property type="entry name" value="ERI-1_3'hExo-like"/>
</dbReference>
<protein>
    <recommendedName>
        <fullName evidence="10">ERI1 exoribonuclease 2</fullName>
    </recommendedName>
    <alternativeName>
        <fullName evidence="11">Exonuclease domain-containing protein 1</fullName>
    </alternativeName>
</protein>
<evidence type="ECO:0000256" key="6">
    <source>
        <dbReference type="ARBA" id="ARBA00022833"/>
    </source>
</evidence>
<keyword evidence="7" id="KW-0269">Exonuclease</keyword>
<feature type="domain" description="GRF-type" evidence="14">
    <location>
        <begin position="590"/>
        <end position="636"/>
    </location>
</feature>
<organism evidence="15 16">
    <name type="scientific">Podargus strigoides</name>
    <name type="common">Tawny frogmouth</name>
    <name type="synonym">Caprimulgus strigoides</name>
    <dbReference type="NCBI Taxonomy" id="8905"/>
    <lineage>
        <taxon>Eukaryota</taxon>
        <taxon>Metazoa</taxon>
        <taxon>Chordata</taxon>
        <taxon>Craniata</taxon>
        <taxon>Vertebrata</taxon>
        <taxon>Euteleostomi</taxon>
        <taxon>Archelosauria</taxon>
        <taxon>Archosauria</taxon>
        <taxon>Dinosauria</taxon>
        <taxon>Saurischia</taxon>
        <taxon>Theropoda</taxon>
        <taxon>Coelurosauria</taxon>
        <taxon>Aves</taxon>
        <taxon>Neognathae</taxon>
        <taxon>Neoaves</taxon>
        <taxon>Strisores</taxon>
        <taxon>Caprimulgiformes</taxon>
        <taxon>Podargidae</taxon>
        <taxon>Podargus</taxon>
    </lineage>
</organism>
<dbReference type="Gene3D" id="3.30.420.10">
    <property type="entry name" value="Ribonuclease H-like superfamily/Ribonuclease H"/>
    <property type="match status" value="1"/>
</dbReference>
<evidence type="ECO:0000256" key="10">
    <source>
        <dbReference type="ARBA" id="ARBA00068097"/>
    </source>
</evidence>